<dbReference type="SUPFAM" id="SSF53067">
    <property type="entry name" value="Actin-like ATPase domain"/>
    <property type="match status" value="2"/>
</dbReference>
<dbReference type="InterPro" id="IPR043129">
    <property type="entry name" value="ATPase_NBD"/>
</dbReference>
<feature type="domain" description="Ppx/GppA phosphatase N-terminal" evidence="2">
    <location>
        <begin position="24"/>
        <end position="304"/>
    </location>
</feature>
<dbReference type="InterPro" id="IPR050273">
    <property type="entry name" value="GppA/Ppx_hydrolase"/>
</dbReference>
<dbReference type="SUPFAM" id="SSF109604">
    <property type="entry name" value="HD-domain/PDEase-like"/>
    <property type="match status" value="1"/>
</dbReference>
<proteinExistence type="inferred from homology"/>
<reference evidence="4 5" key="1">
    <citation type="submission" date="2022-04" db="EMBL/GenBank/DDBJ databases">
        <title>Halobacillus sp. isolated from saltern.</title>
        <authorList>
            <person name="Won M."/>
            <person name="Lee C.-M."/>
            <person name="Woen H.-Y."/>
            <person name="Kwon S.-W."/>
        </authorList>
    </citation>
    <scope>NUCLEOTIDE SEQUENCE [LARGE SCALE GENOMIC DNA]</scope>
    <source>
        <strain evidence="4 5">SSBR10-3</strain>
    </source>
</reference>
<dbReference type="InterPro" id="IPR048950">
    <property type="entry name" value="Ppx_GppA_C"/>
</dbReference>
<dbReference type="Pfam" id="PF21447">
    <property type="entry name" value="Ppx-GppA_III"/>
    <property type="match status" value="1"/>
</dbReference>
<dbReference type="InterPro" id="IPR003695">
    <property type="entry name" value="Ppx_GppA_N"/>
</dbReference>
<evidence type="ECO:0000259" key="2">
    <source>
        <dbReference type="Pfam" id="PF02541"/>
    </source>
</evidence>
<protein>
    <submittedName>
        <fullName evidence="4">Ppx/GppA family phosphatase</fullName>
    </submittedName>
</protein>
<evidence type="ECO:0000259" key="3">
    <source>
        <dbReference type="Pfam" id="PF21447"/>
    </source>
</evidence>
<dbReference type="CDD" id="cd24052">
    <property type="entry name" value="ASKHA_NBD_HpPPX-GppA-like"/>
    <property type="match status" value="1"/>
</dbReference>
<dbReference type="RefSeq" id="WP_244708975.1">
    <property type="nucleotide sequence ID" value="NZ_CP095073.1"/>
</dbReference>
<sequence length="514" mass="59426">MSRKYYAIIDVGSNTMRLVIYLRDKGGRLREIENVKAVARLRNYLLSNGTLSDQGIQKLITTLNSFEEVTSSYELEEMVCVATATIRQATNQTEILHRVTNETDFHMRILSEHEEAFYGYLAVVNSTPISEGITVDIGGGSTEVTYFKNRKLIESHSFPFGALTLKQDFFKRDLPTEAEFSELRHYLLEEFHSLPWLRDRKVPLIGIGGGARNLVQIDQNLKEYPLAGLHQYKMKDSDLSFVKNYLFTLPMKKLQKVEGLSKDRADIILPATEVFHSLYDTVQAAGFILSRKGLRDGVFFEQLTRDMGTSVFPNVLEESIQELINDFELNIAQIHHVQHLAYELFHQLHEKGIGSLTKEDWTEVKRASYVFNLGEYIDNESSSQHTFYLLANRTIDGLMHIERLRLALLASFKNKTIFKQFLNPYKKWFLKSERKKLRLLGALLKFCYSLDSTRRQTVQDLYVASHDGELHITVYCTGDWMPEEYQSEKQKKHLEKALKRSIELSFVEQEAEMV</sequence>
<evidence type="ECO:0000313" key="4">
    <source>
        <dbReference type="EMBL" id="UOQ43616.1"/>
    </source>
</evidence>
<organism evidence="4 5">
    <name type="scientific">Halobacillus salinarum</name>
    <dbReference type="NCBI Taxonomy" id="2932257"/>
    <lineage>
        <taxon>Bacteria</taxon>
        <taxon>Bacillati</taxon>
        <taxon>Bacillota</taxon>
        <taxon>Bacilli</taxon>
        <taxon>Bacillales</taxon>
        <taxon>Bacillaceae</taxon>
        <taxon>Halobacillus</taxon>
    </lineage>
</organism>
<evidence type="ECO:0000256" key="1">
    <source>
        <dbReference type="ARBA" id="ARBA00007125"/>
    </source>
</evidence>
<comment type="similarity">
    <text evidence="1">Belongs to the GppA/Ppx family.</text>
</comment>
<keyword evidence="5" id="KW-1185">Reference proteome</keyword>
<feature type="domain" description="Ppx/GppA phosphatase C-terminal" evidence="3">
    <location>
        <begin position="317"/>
        <end position="481"/>
    </location>
</feature>
<dbReference type="Proteomes" id="UP000831787">
    <property type="component" value="Chromosome"/>
</dbReference>
<dbReference type="Gene3D" id="3.30.420.150">
    <property type="entry name" value="Exopolyphosphatase. Domain 2"/>
    <property type="match status" value="1"/>
</dbReference>
<dbReference type="EMBL" id="CP095073">
    <property type="protein sequence ID" value="UOQ43616.1"/>
    <property type="molecule type" value="Genomic_DNA"/>
</dbReference>
<evidence type="ECO:0000313" key="5">
    <source>
        <dbReference type="Proteomes" id="UP000831787"/>
    </source>
</evidence>
<dbReference type="PANTHER" id="PTHR30005">
    <property type="entry name" value="EXOPOLYPHOSPHATASE"/>
    <property type="match status" value="1"/>
</dbReference>
<dbReference type="PANTHER" id="PTHR30005:SF0">
    <property type="entry name" value="RETROGRADE REGULATION PROTEIN 2"/>
    <property type="match status" value="1"/>
</dbReference>
<accession>A0ABY4ENC8</accession>
<dbReference type="Gene3D" id="3.30.420.40">
    <property type="match status" value="1"/>
</dbReference>
<gene>
    <name evidence="4" type="ORF">MUN89_17155</name>
</gene>
<dbReference type="Gene3D" id="1.10.3210.10">
    <property type="entry name" value="Hypothetical protein af1432"/>
    <property type="match status" value="1"/>
</dbReference>
<name>A0ABY4ENC8_9BACI</name>
<dbReference type="Pfam" id="PF02541">
    <property type="entry name" value="Ppx-GppA"/>
    <property type="match status" value="1"/>
</dbReference>